<gene>
    <name evidence="2" type="ORF">METZ01_LOCUS304555</name>
</gene>
<dbReference type="GO" id="GO:0006529">
    <property type="term" value="P:asparagine biosynthetic process"/>
    <property type="evidence" value="ECO:0007669"/>
    <property type="project" value="InterPro"/>
</dbReference>
<name>A0A382MWI9_9ZZZZ</name>
<dbReference type="InterPro" id="IPR029055">
    <property type="entry name" value="Ntn_hydrolases_N"/>
</dbReference>
<dbReference type="PANTHER" id="PTHR43284:SF1">
    <property type="entry name" value="ASPARAGINE SYNTHETASE"/>
    <property type="match status" value="1"/>
</dbReference>
<organism evidence="2">
    <name type="scientific">marine metagenome</name>
    <dbReference type="NCBI Taxonomy" id="408172"/>
    <lineage>
        <taxon>unclassified sequences</taxon>
        <taxon>metagenomes</taxon>
        <taxon>ecological metagenomes</taxon>
    </lineage>
</organism>
<evidence type="ECO:0000313" key="2">
    <source>
        <dbReference type="EMBL" id="SVC51701.1"/>
    </source>
</evidence>
<evidence type="ECO:0000259" key="1">
    <source>
        <dbReference type="PROSITE" id="PS51278"/>
    </source>
</evidence>
<dbReference type="SUPFAM" id="SSF52402">
    <property type="entry name" value="Adenine nucleotide alpha hydrolases-like"/>
    <property type="match status" value="1"/>
</dbReference>
<accession>A0A382MWI9</accession>
<dbReference type="Pfam" id="PF00733">
    <property type="entry name" value="Asn_synthase"/>
    <property type="match status" value="1"/>
</dbReference>
<dbReference type="InterPro" id="IPR014729">
    <property type="entry name" value="Rossmann-like_a/b/a_fold"/>
</dbReference>
<dbReference type="Pfam" id="PF13537">
    <property type="entry name" value="GATase_7"/>
    <property type="match status" value="1"/>
</dbReference>
<dbReference type="InterPro" id="IPR051786">
    <property type="entry name" value="ASN_synthetase/amidase"/>
</dbReference>
<dbReference type="AlphaFoldDB" id="A0A382MWI9"/>
<feature type="non-terminal residue" evidence="2">
    <location>
        <position position="364"/>
    </location>
</feature>
<dbReference type="Gene3D" id="3.40.50.620">
    <property type="entry name" value="HUPs"/>
    <property type="match status" value="1"/>
</dbReference>
<dbReference type="InterPro" id="IPR017932">
    <property type="entry name" value="GATase_2_dom"/>
</dbReference>
<dbReference type="Gene3D" id="3.60.20.10">
    <property type="entry name" value="Glutamine Phosphoribosylpyrophosphate, subunit 1, domain 1"/>
    <property type="match status" value="1"/>
</dbReference>
<dbReference type="SUPFAM" id="SSF56235">
    <property type="entry name" value="N-terminal nucleophile aminohydrolases (Ntn hydrolases)"/>
    <property type="match status" value="1"/>
</dbReference>
<dbReference type="InterPro" id="IPR001962">
    <property type="entry name" value="Asn_synthase"/>
</dbReference>
<dbReference type="GO" id="GO:0004066">
    <property type="term" value="F:asparagine synthase (glutamine-hydrolyzing) activity"/>
    <property type="evidence" value="ECO:0007669"/>
    <property type="project" value="InterPro"/>
</dbReference>
<dbReference type="PANTHER" id="PTHR43284">
    <property type="entry name" value="ASPARAGINE SYNTHETASE (GLUTAMINE-HYDROLYZING)"/>
    <property type="match status" value="1"/>
</dbReference>
<reference evidence="2" key="1">
    <citation type="submission" date="2018-05" db="EMBL/GenBank/DDBJ databases">
        <authorList>
            <person name="Lanie J.A."/>
            <person name="Ng W.-L."/>
            <person name="Kazmierczak K.M."/>
            <person name="Andrzejewski T.M."/>
            <person name="Davidsen T.M."/>
            <person name="Wayne K.J."/>
            <person name="Tettelin H."/>
            <person name="Glass J.I."/>
            <person name="Rusch D."/>
            <person name="Podicherti R."/>
            <person name="Tsui H.-C.T."/>
            <person name="Winkler M.E."/>
        </authorList>
    </citation>
    <scope>NUCLEOTIDE SEQUENCE</scope>
</reference>
<sequence length="364" mass="42255">MCGISGIVFKKNNVDNHKIICMNEILSHRGPDNSGYLKHKNLLLGHTRLSIIDLSSKGAQPMSNDGRFWIIYNGEIYNYLDLKEELIQKNYKFYSDTDTEVVLNAYIEWKEKCFEKFNGEWALSILDKKENTLIICRDGIGYKPCYIYEDDLYFSFSSEIKSFYCLHSSLNFNLSNIGIIPETLSYSSKTVFTNVSQLTQGRLIKINLHDNKKKVLRWDYPLHNLPKIHSSYKENTKNYFDLLYTSTKLRLNSDVKIGTSLSGGLDSSAIFTLLNLLDSNDETKKNKLDLSPIIMNYADMKSKNEALELSKMYKRKYKIIENHDEDIDQTKNIISSLETIEEYFMQFNLYKHQSERGIKVSLDG</sequence>
<protein>
    <recommendedName>
        <fullName evidence="1">Glutamine amidotransferase type-2 domain-containing protein</fullName>
    </recommendedName>
</protein>
<dbReference type="EMBL" id="UINC01095537">
    <property type="protein sequence ID" value="SVC51701.1"/>
    <property type="molecule type" value="Genomic_DNA"/>
</dbReference>
<dbReference type="PROSITE" id="PS51278">
    <property type="entry name" value="GATASE_TYPE_2"/>
    <property type="match status" value="1"/>
</dbReference>
<feature type="domain" description="Glutamine amidotransferase type-2" evidence="1">
    <location>
        <begin position="2"/>
        <end position="209"/>
    </location>
</feature>
<dbReference type="GO" id="GO:0005829">
    <property type="term" value="C:cytosol"/>
    <property type="evidence" value="ECO:0007669"/>
    <property type="project" value="TreeGrafter"/>
</dbReference>
<dbReference type="CDD" id="cd00712">
    <property type="entry name" value="AsnB"/>
    <property type="match status" value="1"/>
</dbReference>
<dbReference type="InterPro" id="IPR033738">
    <property type="entry name" value="AsnB_N"/>
</dbReference>
<proteinExistence type="predicted"/>